<organism evidence="1 2">
    <name type="scientific">Ceratopteris richardii</name>
    <name type="common">Triangle waterfern</name>
    <dbReference type="NCBI Taxonomy" id="49495"/>
    <lineage>
        <taxon>Eukaryota</taxon>
        <taxon>Viridiplantae</taxon>
        <taxon>Streptophyta</taxon>
        <taxon>Embryophyta</taxon>
        <taxon>Tracheophyta</taxon>
        <taxon>Polypodiopsida</taxon>
        <taxon>Polypodiidae</taxon>
        <taxon>Polypodiales</taxon>
        <taxon>Pteridineae</taxon>
        <taxon>Pteridaceae</taxon>
        <taxon>Parkerioideae</taxon>
        <taxon>Ceratopteris</taxon>
    </lineage>
</organism>
<gene>
    <name evidence="1" type="ORF">KP509_20G067200</name>
</gene>
<dbReference type="Proteomes" id="UP000825935">
    <property type="component" value="Chromosome 20"/>
</dbReference>
<sequence>MVFFFKFVRVACACVICSGLTSSRAPSQSLRKRMPNIFSFHKSKSLPSHLLILNKFLTLEEVQAMFAH</sequence>
<reference evidence="1" key="1">
    <citation type="submission" date="2021-08" db="EMBL/GenBank/DDBJ databases">
        <title>WGS assembly of Ceratopteris richardii.</title>
        <authorList>
            <person name="Marchant D.B."/>
            <person name="Chen G."/>
            <person name="Jenkins J."/>
            <person name="Shu S."/>
            <person name="Leebens-Mack J."/>
            <person name="Grimwood J."/>
            <person name="Schmutz J."/>
            <person name="Soltis P."/>
            <person name="Soltis D."/>
            <person name="Chen Z.-H."/>
        </authorList>
    </citation>
    <scope>NUCLEOTIDE SEQUENCE</scope>
    <source>
        <strain evidence="1">Whitten #5841</strain>
        <tissue evidence="1">Leaf</tissue>
    </source>
</reference>
<keyword evidence="2" id="KW-1185">Reference proteome</keyword>
<protein>
    <submittedName>
        <fullName evidence="1">Uncharacterized protein</fullName>
    </submittedName>
</protein>
<dbReference type="AlphaFoldDB" id="A0A8T2SHW5"/>
<comment type="caution">
    <text evidence="1">The sequence shown here is derived from an EMBL/GenBank/DDBJ whole genome shotgun (WGS) entry which is preliminary data.</text>
</comment>
<proteinExistence type="predicted"/>
<evidence type="ECO:0000313" key="2">
    <source>
        <dbReference type="Proteomes" id="UP000825935"/>
    </source>
</evidence>
<name>A0A8T2SHW5_CERRI</name>
<dbReference type="EMBL" id="CM035425">
    <property type="protein sequence ID" value="KAH7332081.1"/>
    <property type="molecule type" value="Genomic_DNA"/>
</dbReference>
<accession>A0A8T2SHW5</accession>
<evidence type="ECO:0000313" key="1">
    <source>
        <dbReference type="EMBL" id="KAH7332081.1"/>
    </source>
</evidence>